<sequence length="468" mass="48591">MAANICKGDFTRMQSYERVRPVGYQCSKEKEKTSAEEPTHSMNNTTIASKNTQVDILQNGACCSYGASCTGLASPVHGLATGNWPASSGASTRRPPRVFVVLARLMKLGSTCPANDELVSKAAAGEMCLEEENQGGVSTTETMSPKISGVDIEDKKGGGGGHGGGGKGGGAGGEAGRGAGGAGVQGAGNRGATGEAGRAFAVPKPMKFLGLPFVLARHVKAAILPIVNTTSEAAGMLKLTGANEAMIMGQNKTSVAPSMPRPLRLFGLAFALAEQIRAATLLTKNRTTRPSGEVKFMGGNVYYLENANHTSDAAGRPRFARIFRLPLVLAGYMKATVLADAHEPNHVRNATAMVDPNCEISAPMADEDHSFRFRGGGGTGSAASSFWSSRAFRVLVLLVRNIDAVFLPRSPASASRAAASTSSDEGRHHTDSVAVSSLPTGEGQAVPILSAEWSTSSSMQTMTVSRSA</sequence>
<reference evidence="2 3" key="1">
    <citation type="submission" date="2015-01" db="EMBL/GenBank/DDBJ databases">
        <title>The Genome Sequence of Cladophialophora immunda CBS83496.</title>
        <authorList>
            <consortium name="The Broad Institute Genomics Platform"/>
            <person name="Cuomo C."/>
            <person name="de Hoog S."/>
            <person name="Gorbushina A."/>
            <person name="Stielow B."/>
            <person name="Teixiera M."/>
            <person name="Abouelleil A."/>
            <person name="Chapman S.B."/>
            <person name="Priest M."/>
            <person name="Young S.K."/>
            <person name="Wortman J."/>
            <person name="Nusbaum C."/>
            <person name="Birren B."/>
        </authorList>
    </citation>
    <scope>NUCLEOTIDE SEQUENCE [LARGE SCALE GENOMIC DNA]</scope>
    <source>
        <strain evidence="2 3">CBS 83496</strain>
    </source>
</reference>
<accession>A0A0D2C6F8</accession>
<dbReference type="OrthoDB" id="4161165at2759"/>
<keyword evidence="3" id="KW-1185">Reference proteome</keyword>
<dbReference type="GeneID" id="27348373"/>
<evidence type="ECO:0000313" key="2">
    <source>
        <dbReference type="EMBL" id="KIW26050.1"/>
    </source>
</evidence>
<dbReference type="VEuPathDB" id="FungiDB:PV07_09179"/>
<evidence type="ECO:0000313" key="3">
    <source>
        <dbReference type="Proteomes" id="UP000054466"/>
    </source>
</evidence>
<dbReference type="EMBL" id="KN847044">
    <property type="protein sequence ID" value="KIW26050.1"/>
    <property type="molecule type" value="Genomic_DNA"/>
</dbReference>
<dbReference type="HOGENOM" id="CLU_583942_0_0_1"/>
<dbReference type="AlphaFoldDB" id="A0A0D2C6F8"/>
<feature type="region of interest" description="Disordered" evidence="1">
    <location>
        <begin position="149"/>
        <end position="194"/>
    </location>
</feature>
<dbReference type="RefSeq" id="XP_016246266.1">
    <property type="nucleotide sequence ID" value="XM_016396410.1"/>
</dbReference>
<gene>
    <name evidence="2" type="ORF">PV07_09179</name>
</gene>
<feature type="region of interest" description="Disordered" evidence="1">
    <location>
        <begin position="415"/>
        <end position="441"/>
    </location>
</feature>
<dbReference type="Proteomes" id="UP000054466">
    <property type="component" value="Unassembled WGS sequence"/>
</dbReference>
<proteinExistence type="predicted"/>
<organism evidence="2 3">
    <name type="scientific">Cladophialophora immunda</name>
    <dbReference type="NCBI Taxonomy" id="569365"/>
    <lineage>
        <taxon>Eukaryota</taxon>
        <taxon>Fungi</taxon>
        <taxon>Dikarya</taxon>
        <taxon>Ascomycota</taxon>
        <taxon>Pezizomycotina</taxon>
        <taxon>Eurotiomycetes</taxon>
        <taxon>Chaetothyriomycetidae</taxon>
        <taxon>Chaetothyriales</taxon>
        <taxon>Herpotrichiellaceae</taxon>
        <taxon>Cladophialophora</taxon>
    </lineage>
</organism>
<evidence type="ECO:0000256" key="1">
    <source>
        <dbReference type="SAM" id="MobiDB-lite"/>
    </source>
</evidence>
<protein>
    <submittedName>
        <fullName evidence="2">Uncharacterized protein</fullName>
    </submittedName>
</protein>
<name>A0A0D2C6F8_9EURO</name>
<feature type="compositionally biased region" description="Gly residues" evidence="1">
    <location>
        <begin position="158"/>
        <end position="191"/>
    </location>
</feature>